<dbReference type="GO" id="GO:0003676">
    <property type="term" value="F:nucleic acid binding"/>
    <property type="evidence" value="ECO:0007669"/>
    <property type="project" value="InterPro"/>
</dbReference>
<dbReference type="PROSITE" id="PS50158">
    <property type="entry name" value="ZF_CCHC"/>
    <property type="match status" value="1"/>
</dbReference>
<dbReference type="Gene3D" id="4.10.60.10">
    <property type="entry name" value="Zinc finger, CCHC-type"/>
    <property type="match status" value="1"/>
</dbReference>
<comment type="caution">
    <text evidence="4">The sequence shown here is derived from an EMBL/GenBank/DDBJ whole genome shotgun (WGS) entry which is preliminary data.</text>
</comment>
<dbReference type="InterPro" id="IPR036875">
    <property type="entry name" value="Znf_CCHC_sf"/>
</dbReference>
<dbReference type="Proteomes" id="UP001177140">
    <property type="component" value="Unassembled WGS sequence"/>
</dbReference>
<feature type="compositionally biased region" description="Basic and acidic residues" evidence="2">
    <location>
        <begin position="1"/>
        <end position="14"/>
    </location>
</feature>
<accession>A0AA41VRN9</accession>
<dbReference type="EMBL" id="JAJJMA010278538">
    <property type="protein sequence ID" value="MCL7046192.1"/>
    <property type="molecule type" value="Genomic_DNA"/>
</dbReference>
<dbReference type="InterPro" id="IPR001878">
    <property type="entry name" value="Znf_CCHC"/>
</dbReference>
<evidence type="ECO:0000256" key="2">
    <source>
        <dbReference type="SAM" id="MobiDB-lite"/>
    </source>
</evidence>
<gene>
    <name evidence="4" type="ORF">MKW94_027864</name>
</gene>
<dbReference type="AlphaFoldDB" id="A0AA41VRN9"/>
<organism evidence="4 5">
    <name type="scientific">Papaver nudicaule</name>
    <name type="common">Iceland poppy</name>
    <dbReference type="NCBI Taxonomy" id="74823"/>
    <lineage>
        <taxon>Eukaryota</taxon>
        <taxon>Viridiplantae</taxon>
        <taxon>Streptophyta</taxon>
        <taxon>Embryophyta</taxon>
        <taxon>Tracheophyta</taxon>
        <taxon>Spermatophyta</taxon>
        <taxon>Magnoliopsida</taxon>
        <taxon>Ranunculales</taxon>
        <taxon>Papaveraceae</taxon>
        <taxon>Papaveroideae</taxon>
        <taxon>Papaver</taxon>
    </lineage>
</organism>
<feature type="region of interest" description="Disordered" evidence="2">
    <location>
        <begin position="1"/>
        <end position="25"/>
    </location>
</feature>
<keyword evidence="5" id="KW-1185">Reference proteome</keyword>
<keyword evidence="1" id="KW-0479">Metal-binding</keyword>
<evidence type="ECO:0000313" key="5">
    <source>
        <dbReference type="Proteomes" id="UP001177140"/>
    </source>
</evidence>
<dbReference type="SUPFAM" id="SSF57756">
    <property type="entry name" value="Retrovirus zinc finger-like domains"/>
    <property type="match status" value="1"/>
</dbReference>
<evidence type="ECO:0000313" key="4">
    <source>
        <dbReference type="EMBL" id="MCL7046192.1"/>
    </source>
</evidence>
<proteinExistence type="predicted"/>
<protein>
    <recommendedName>
        <fullName evidence="3">CCHC-type domain-containing protein</fullName>
    </recommendedName>
</protein>
<evidence type="ECO:0000259" key="3">
    <source>
        <dbReference type="PROSITE" id="PS50158"/>
    </source>
</evidence>
<dbReference type="GO" id="GO:0008270">
    <property type="term" value="F:zinc ion binding"/>
    <property type="evidence" value="ECO:0007669"/>
    <property type="project" value="UniProtKB-KW"/>
</dbReference>
<sequence length="239" mass="26955">MDRLHKEERISEKKKMNRGPCRSSLRKRLKRAYKRSVLDAQLRANTAHDDTDHGKTECVAVNLENNANVPIIEEFEIGNLQHDPSSDRISTSISQENLEELMTCIKKDPYLKPIIEDIEIGGPAIMMRYLNDPEILHKLGQAMGFGVSGEIVDATEHNPPADYAEDKTARENDSIVFDGNEGIHGHKDVINGEDVIPAWVEAITEPKTITFYRFCYNCRERGHKASGCPKKKVQVGNKS</sequence>
<reference evidence="4" key="1">
    <citation type="submission" date="2022-03" db="EMBL/GenBank/DDBJ databases">
        <title>A functionally conserved STORR gene fusion in Papaver species that diverged 16.8 million years ago.</title>
        <authorList>
            <person name="Catania T."/>
        </authorList>
    </citation>
    <scope>NUCLEOTIDE SEQUENCE</scope>
    <source>
        <strain evidence="4">S-191538</strain>
    </source>
</reference>
<keyword evidence="1" id="KW-0863">Zinc-finger</keyword>
<feature type="domain" description="CCHC-type" evidence="3">
    <location>
        <begin position="215"/>
        <end position="230"/>
    </location>
</feature>
<evidence type="ECO:0000256" key="1">
    <source>
        <dbReference type="PROSITE-ProRule" id="PRU00047"/>
    </source>
</evidence>
<keyword evidence="1" id="KW-0862">Zinc</keyword>
<name>A0AA41VRN9_PAPNU</name>